<proteinExistence type="predicted"/>
<organism evidence="2 3">
    <name type="scientific">Mollisia scopiformis</name>
    <name type="common">Conifer needle endophyte fungus</name>
    <name type="synonym">Phialocephala scopiformis</name>
    <dbReference type="NCBI Taxonomy" id="149040"/>
    <lineage>
        <taxon>Eukaryota</taxon>
        <taxon>Fungi</taxon>
        <taxon>Dikarya</taxon>
        <taxon>Ascomycota</taxon>
        <taxon>Pezizomycotina</taxon>
        <taxon>Leotiomycetes</taxon>
        <taxon>Helotiales</taxon>
        <taxon>Mollisiaceae</taxon>
        <taxon>Mollisia</taxon>
    </lineage>
</organism>
<evidence type="ECO:0000313" key="3">
    <source>
        <dbReference type="Proteomes" id="UP000070700"/>
    </source>
</evidence>
<evidence type="ECO:0000256" key="1">
    <source>
        <dbReference type="SAM" id="MobiDB-lite"/>
    </source>
</evidence>
<dbReference type="InParanoid" id="A0A194WRZ2"/>
<dbReference type="RefSeq" id="XP_018065101.1">
    <property type="nucleotide sequence ID" value="XM_018220496.1"/>
</dbReference>
<gene>
    <name evidence="2" type="ORF">LY89DRAFT_739739</name>
</gene>
<dbReference type="EMBL" id="KQ947428">
    <property type="protein sequence ID" value="KUJ10746.1"/>
    <property type="molecule type" value="Genomic_DNA"/>
</dbReference>
<sequence length="323" mass="37058">MDYLQMMDRFAAEYSIIPKSSQDKAQIALPKKTKSDEFSDGVPRKKQLPLEAPSSSSDIQILGQMLLALRKSAEQHLRIPIYLAIATHPQLPNLDHSTLQQAFNYAGLANIESYKYFSKKVSELSTAYAALGYGMCEHWTDIRVCELYDADFEEEYTLAISFTDTSLTLTSVSIIGAHDLRGSNWATANLDYTSLPNLSMDQRKGNEEDIHFWPKVREAIVTHIVKLRIPQRVILLGDQTENREFLQSVEDAFIAIGAWQLVYQVRNITYDPLFLAARGAAEFAKCWQGSTWNCIEQKYCAKERDHDVEHWTREQYHQAVRHW</sequence>
<dbReference type="OrthoDB" id="3643156at2759"/>
<keyword evidence="3" id="KW-1185">Reference proteome</keyword>
<reference evidence="2 3" key="1">
    <citation type="submission" date="2015-10" db="EMBL/GenBank/DDBJ databases">
        <title>Full genome of DAOMC 229536 Phialocephala scopiformis, a fungal endophyte of spruce producing the potent anti-insectan compound rugulosin.</title>
        <authorList>
            <consortium name="DOE Joint Genome Institute"/>
            <person name="Walker A.K."/>
            <person name="Frasz S.L."/>
            <person name="Seifert K.A."/>
            <person name="Miller J.D."/>
            <person name="Mondo S.J."/>
            <person name="Labutti K."/>
            <person name="Lipzen A."/>
            <person name="Dockter R."/>
            <person name="Kennedy M."/>
            <person name="Grigoriev I.V."/>
            <person name="Spatafora J.W."/>
        </authorList>
    </citation>
    <scope>NUCLEOTIDE SEQUENCE [LARGE SCALE GENOMIC DNA]</scope>
    <source>
        <strain evidence="2 3">CBS 120377</strain>
    </source>
</reference>
<accession>A0A194WRZ2</accession>
<evidence type="ECO:0000313" key="2">
    <source>
        <dbReference type="EMBL" id="KUJ10746.1"/>
    </source>
</evidence>
<dbReference type="AlphaFoldDB" id="A0A194WRZ2"/>
<dbReference type="Proteomes" id="UP000070700">
    <property type="component" value="Unassembled WGS sequence"/>
</dbReference>
<dbReference type="GeneID" id="28830222"/>
<feature type="region of interest" description="Disordered" evidence="1">
    <location>
        <begin position="21"/>
        <end position="52"/>
    </location>
</feature>
<name>A0A194WRZ2_MOLSC</name>
<dbReference type="KEGG" id="psco:LY89DRAFT_739739"/>
<protein>
    <submittedName>
        <fullName evidence="2">Uncharacterized protein</fullName>
    </submittedName>
</protein>